<dbReference type="EMBL" id="JAULSR010000001">
    <property type="protein sequence ID" value="KAK0634460.1"/>
    <property type="molecule type" value="Genomic_DNA"/>
</dbReference>
<dbReference type="Proteomes" id="UP001174934">
    <property type="component" value="Unassembled WGS sequence"/>
</dbReference>
<reference evidence="1" key="1">
    <citation type="submission" date="2023-06" db="EMBL/GenBank/DDBJ databases">
        <title>Genome-scale phylogeny and comparative genomics of the fungal order Sordariales.</title>
        <authorList>
            <consortium name="Lawrence Berkeley National Laboratory"/>
            <person name="Hensen N."/>
            <person name="Bonometti L."/>
            <person name="Westerberg I."/>
            <person name="Brannstrom I.O."/>
            <person name="Guillou S."/>
            <person name="Cros-Aarteil S."/>
            <person name="Calhoun S."/>
            <person name="Haridas S."/>
            <person name="Kuo A."/>
            <person name="Mondo S."/>
            <person name="Pangilinan J."/>
            <person name="Riley R."/>
            <person name="LaButti K."/>
            <person name="Andreopoulos B."/>
            <person name="Lipzen A."/>
            <person name="Chen C."/>
            <person name="Yanf M."/>
            <person name="Daum C."/>
            <person name="Ng V."/>
            <person name="Clum A."/>
            <person name="Steindorff A."/>
            <person name="Ohm R."/>
            <person name="Martin F."/>
            <person name="Silar P."/>
            <person name="Natvig D."/>
            <person name="Lalanne C."/>
            <person name="Gautier V."/>
            <person name="Ament-velasquez S.L."/>
            <person name="Kruys A."/>
            <person name="Hutchinson M.I."/>
            <person name="Powell A.J."/>
            <person name="Barry K."/>
            <person name="Miller A.N."/>
            <person name="Grigoriev I.V."/>
            <person name="Debuchy R."/>
            <person name="Gladieux P."/>
            <person name="Thoren M.H."/>
            <person name="Johannesson H."/>
        </authorList>
    </citation>
    <scope>NUCLEOTIDE SEQUENCE</scope>
    <source>
        <strain evidence="1">SMH3391-2</strain>
    </source>
</reference>
<protein>
    <submittedName>
        <fullName evidence="1">Uncharacterized protein</fullName>
    </submittedName>
</protein>
<comment type="caution">
    <text evidence="1">The sequence shown here is derived from an EMBL/GenBank/DDBJ whole genome shotgun (WGS) entry which is preliminary data.</text>
</comment>
<dbReference type="AlphaFoldDB" id="A0AA40CDQ8"/>
<keyword evidence="2" id="KW-1185">Reference proteome</keyword>
<evidence type="ECO:0000313" key="1">
    <source>
        <dbReference type="EMBL" id="KAK0634460.1"/>
    </source>
</evidence>
<accession>A0AA40CDQ8</accession>
<evidence type="ECO:0000313" key="2">
    <source>
        <dbReference type="Proteomes" id="UP001174934"/>
    </source>
</evidence>
<proteinExistence type="predicted"/>
<organism evidence="1 2">
    <name type="scientific">Bombardia bombarda</name>
    <dbReference type="NCBI Taxonomy" id="252184"/>
    <lineage>
        <taxon>Eukaryota</taxon>
        <taxon>Fungi</taxon>
        <taxon>Dikarya</taxon>
        <taxon>Ascomycota</taxon>
        <taxon>Pezizomycotina</taxon>
        <taxon>Sordariomycetes</taxon>
        <taxon>Sordariomycetidae</taxon>
        <taxon>Sordariales</taxon>
        <taxon>Lasiosphaeriaceae</taxon>
        <taxon>Bombardia</taxon>
    </lineage>
</organism>
<name>A0AA40CDQ8_9PEZI</name>
<sequence>MFLSTMCTGRSELRELVQHLDVPVRSGNDLLTLSLMSIIPPETRARVAKCPTCSHVIKPTSPSIPYLANLNINGLAVELGYDVTRESLLTAILFHTSKLQSLRLFVHVKEGGLHGTPESRLTTFQDIIRAARNRGGLTTANPWPDFTELTIYAWVRGRNSTSAYPLYDHYSIMSLPSIQKVVLTGQRRDGYWLTHPINPPTTHLPLPNLHTLNIDMGAFSLINLRALLEQLTELQHLSLRRHQTKHSHGWIKGSDTGPHGEYLLHTLHKRHDTLKTLDLELQLKTALTPFLFGPSKRIEDMSEFAKIEHLSITLQAIVGTTFRTRAIAAVDLRRYFPPMMTSLKIIQWPKPFTALGRHTSTAKAAIIAKEGLVQFFKKLVDEVILVDDCKLKKVVFVSALSSHFTQEQRPGSAGSLENVALSSEA</sequence>
<gene>
    <name evidence="1" type="ORF">B0T17DRAFT_7253</name>
</gene>